<proteinExistence type="inferred from homology"/>
<protein>
    <submittedName>
        <fullName evidence="7">OLC1v1036661C1</fullName>
    </submittedName>
</protein>
<dbReference type="Proteomes" id="UP001161247">
    <property type="component" value="Chromosome 3"/>
</dbReference>
<dbReference type="GO" id="GO:0009690">
    <property type="term" value="P:cytokinin metabolic process"/>
    <property type="evidence" value="ECO:0007669"/>
    <property type="project" value="InterPro"/>
</dbReference>
<evidence type="ECO:0000256" key="2">
    <source>
        <dbReference type="ARBA" id="ARBA00005466"/>
    </source>
</evidence>
<sequence>MVTPDEDIFYLVGLLSSAKPHSTGKDGLEHIIKQNDRILRLCERKQLGVKQYLPQYKTQNEWKVHFGKQWGVYSRRKSTYDPLAILAPGQRIFKKAVPFQ</sequence>
<dbReference type="EMBL" id="OX459120">
    <property type="protein sequence ID" value="CAI9099787.1"/>
    <property type="molecule type" value="Genomic_DNA"/>
</dbReference>
<evidence type="ECO:0000256" key="4">
    <source>
        <dbReference type="ARBA" id="ARBA00022827"/>
    </source>
</evidence>
<dbReference type="PANTHER" id="PTHR13878:SF120">
    <property type="entry name" value="CYTOKININ DEHYDROGENASE"/>
    <property type="match status" value="1"/>
</dbReference>
<keyword evidence="8" id="KW-1185">Reference proteome</keyword>
<dbReference type="GO" id="GO:0050660">
    <property type="term" value="F:flavin adenine dinucleotide binding"/>
    <property type="evidence" value="ECO:0007669"/>
    <property type="project" value="InterPro"/>
</dbReference>
<name>A0AAV1CWG8_OLDCO</name>
<dbReference type="SUPFAM" id="SSF55103">
    <property type="entry name" value="FAD-linked oxidases, C-terminal domain"/>
    <property type="match status" value="1"/>
</dbReference>
<dbReference type="InterPro" id="IPR016164">
    <property type="entry name" value="FAD-linked_Oxase-like_C"/>
</dbReference>
<dbReference type="Pfam" id="PF09265">
    <property type="entry name" value="Cytokin-bind"/>
    <property type="match status" value="1"/>
</dbReference>
<keyword evidence="3" id="KW-0285">Flavoprotein</keyword>
<comment type="similarity">
    <text evidence="2">Belongs to the oxygen-dependent FAD-linked oxidoreductase family.</text>
</comment>
<accession>A0AAV1CWG8</accession>
<evidence type="ECO:0000256" key="3">
    <source>
        <dbReference type="ARBA" id="ARBA00022630"/>
    </source>
</evidence>
<dbReference type="InterPro" id="IPR050432">
    <property type="entry name" value="FAD-linked_Oxidoreductases_BP"/>
</dbReference>
<evidence type="ECO:0000313" key="8">
    <source>
        <dbReference type="Proteomes" id="UP001161247"/>
    </source>
</evidence>
<keyword evidence="4" id="KW-0274">FAD</keyword>
<gene>
    <name evidence="7" type="ORF">OLC1_LOCUS9738</name>
</gene>
<dbReference type="GO" id="GO:0019139">
    <property type="term" value="F:cytokinin dehydrogenase activity"/>
    <property type="evidence" value="ECO:0007669"/>
    <property type="project" value="InterPro"/>
</dbReference>
<evidence type="ECO:0000256" key="1">
    <source>
        <dbReference type="ARBA" id="ARBA00001974"/>
    </source>
</evidence>
<dbReference type="AlphaFoldDB" id="A0AAV1CWG8"/>
<reference evidence="7" key="1">
    <citation type="submission" date="2023-03" db="EMBL/GenBank/DDBJ databases">
        <authorList>
            <person name="Julca I."/>
        </authorList>
    </citation>
    <scope>NUCLEOTIDE SEQUENCE</scope>
</reference>
<keyword evidence="5" id="KW-0560">Oxidoreductase</keyword>
<dbReference type="PANTHER" id="PTHR13878">
    <property type="entry name" value="GULONOLACTONE OXIDASE"/>
    <property type="match status" value="1"/>
</dbReference>
<organism evidence="7 8">
    <name type="scientific">Oldenlandia corymbosa var. corymbosa</name>
    <dbReference type="NCBI Taxonomy" id="529605"/>
    <lineage>
        <taxon>Eukaryota</taxon>
        <taxon>Viridiplantae</taxon>
        <taxon>Streptophyta</taxon>
        <taxon>Embryophyta</taxon>
        <taxon>Tracheophyta</taxon>
        <taxon>Spermatophyta</taxon>
        <taxon>Magnoliopsida</taxon>
        <taxon>eudicotyledons</taxon>
        <taxon>Gunneridae</taxon>
        <taxon>Pentapetalae</taxon>
        <taxon>asterids</taxon>
        <taxon>lamiids</taxon>
        <taxon>Gentianales</taxon>
        <taxon>Rubiaceae</taxon>
        <taxon>Rubioideae</taxon>
        <taxon>Spermacoceae</taxon>
        <taxon>Hedyotis-Oldenlandia complex</taxon>
        <taxon>Oldenlandia</taxon>
    </lineage>
</organism>
<comment type="cofactor">
    <cofactor evidence="1">
        <name>FAD</name>
        <dbReference type="ChEBI" id="CHEBI:57692"/>
    </cofactor>
</comment>
<dbReference type="InterPro" id="IPR015345">
    <property type="entry name" value="Cytokinin_DH_FAD/cytokin-bd"/>
</dbReference>
<evidence type="ECO:0000256" key="5">
    <source>
        <dbReference type="ARBA" id="ARBA00023002"/>
    </source>
</evidence>
<dbReference type="Gene3D" id="3.30.43.10">
    <property type="entry name" value="Uridine Diphospho-n-acetylenolpyruvylglucosamine Reductase, domain 2"/>
    <property type="match status" value="1"/>
</dbReference>
<evidence type="ECO:0000313" key="7">
    <source>
        <dbReference type="EMBL" id="CAI9099787.1"/>
    </source>
</evidence>
<dbReference type="InterPro" id="IPR016167">
    <property type="entry name" value="FAD-bd_PCMH_sub1"/>
</dbReference>
<feature type="domain" description="Cytokinin dehydrogenase 1 FAD/cytokinin binding" evidence="6">
    <location>
        <begin position="1"/>
        <end position="93"/>
    </location>
</feature>
<evidence type="ECO:0000259" key="6">
    <source>
        <dbReference type="Pfam" id="PF09265"/>
    </source>
</evidence>